<evidence type="ECO:0000313" key="3">
    <source>
        <dbReference type="Proteomes" id="UP000215914"/>
    </source>
</evidence>
<feature type="coiled-coil region" evidence="1">
    <location>
        <begin position="34"/>
        <end position="85"/>
    </location>
</feature>
<keyword evidence="3" id="KW-1185">Reference proteome</keyword>
<keyword evidence="1" id="KW-0175">Coiled coil</keyword>
<accession>A0A251TFC5</accession>
<proteinExistence type="predicted"/>
<dbReference type="EMBL" id="CM007899">
    <property type="protein sequence ID" value="OTG09604.1"/>
    <property type="molecule type" value="Genomic_DNA"/>
</dbReference>
<organism evidence="2 3">
    <name type="scientific">Helianthus annuus</name>
    <name type="common">Common sunflower</name>
    <dbReference type="NCBI Taxonomy" id="4232"/>
    <lineage>
        <taxon>Eukaryota</taxon>
        <taxon>Viridiplantae</taxon>
        <taxon>Streptophyta</taxon>
        <taxon>Embryophyta</taxon>
        <taxon>Tracheophyta</taxon>
        <taxon>Spermatophyta</taxon>
        <taxon>Magnoliopsida</taxon>
        <taxon>eudicotyledons</taxon>
        <taxon>Gunneridae</taxon>
        <taxon>Pentapetalae</taxon>
        <taxon>asterids</taxon>
        <taxon>campanulids</taxon>
        <taxon>Asterales</taxon>
        <taxon>Asteraceae</taxon>
        <taxon>Asteroideae</taxon>
        <taxon>Heliantheae alliance</taxon>
        <taxon>Heliantheae</taxon>
        <taxon>Helianthus</taxon>
    </lineage>
</organism>
<evidence type="ECO:0000256" key="1">
    <source>
        <dbReference type="SAM" id="Coils"/>
    </source>
</evidence>
<sequence length="89" mass="10228">MKMVTCRWWLPTMADGATTAAESTFLCVCSNPQDRSDTDEVQRLKEKIAELEQDKIEKHAVMEKIEESARLYAEMNERIQLLSQNPPPT</sequence>
<gene>
    <name evidence="2" type="ORF">HannXRQ_Chr10g0278281</name>
</gene>
<dbReference type="AlphaFoldDB" id="A0A251TFC5"/>
<reference evidence="3" key="1">
    <citation type="journal article" date="2017" name="Nature">
        <title>The sunflower genome provides insights into oil metabolism, flowering and Asterid evolution.</title>
        <authorList>
            <person name="Badouin H."/>
            <person name="Gouzy J."/>
            <person name="Grassa C.J."/>
            <person name="Murat F."/>
            <person name="Staton S.E."/>
            <person name="Cottret L."/>
            <person name="Lelandais-Briere C."/>
            <person name="Owens G.L."/>
            <person name="Carrere S."/>
            <person name="Mayjonade B."/>
            <person name="Legrand L."/>
            <person name="Gill N."/>
            <person name="Kane N.C."/>
            <person name="Bowers J.E."/>
            <person name="Hubner S."/>
            <person name="Bellec A."/>
            <person name="Berard A."/>
            <person name="Berges H."/>
            <person name="Blanchet N."/>
            <person name="Boniface M.C."/>
            <person name="Brunel D."/>
            <person name="Catrice O."/>
            <person name="Chaidir N."/>
            <person name="Claudel C."/>
            <person name="Donnadieu C."/>
            <person name="Faraut T."/>
            <person name="Fievet G."/>
            <person name="Helmstetter N."/>
            <person name="King M."/>
            <person name="Knapp S.J."/>
            <person name="Lai Z."/>
            <person name="Le Paslier M.C."/>
            <person name="Lippi Y."/>
            <person name="Lorenzon L."/>
            <person name="Mandel J.R."/>
            <person name="Marage G."/>
            <person name="Marchand G."/>
            <person name="Marquand E."/>
            <person name="Bret-Mestries E."/>
            <person name="Morien E."/>
            <person name="Nambeesan S."/>
            <person name="Nguyen T."/>
            <person name="Pegot-Espagnet P."/>
            <person name="Pouilly N."/>
            <person name="Raftis F."/>
            <person name="Sallet E."/>
            <person name="Schiex T."/>
            <person name="Thomas J."/>
            <person name="Vandecasteele C."/>
            <person name="Vares D."/>
            <person name="Vear F."/>
            <person name="Vautrin S."/>
            <person name="Crespi M."/>
            <person name="Mangin B."/>
            <person name="Burke J.M."/>
            <person name="Salse J."/>
            <person name="Munos S."/>
            <person name="Vincourt P."/>
            <person name="Rieseberg L.H."/>
            <person name="Langlade N.B."/>
        </authorList>
    </citation>
    <scope>NUCLEOTIDE SEQUENCE [LARGE SCALE GENOMIC DNA]</scope>
    <source>
        <strain evidence="3">cv. SF193</strain>
    </source>
</reference>
<protein>
    <submittedName>
        <fullName evidence="2">Uncharacterized protein</fullName>
    </submittedName>
</protein>
<name>A0A251TFC5_HELAN</name>
<dbReference type="Proteomes" id="UP000215914">
    <property type="component" value="Chromosome 10"/>
</dbReference>
<evidence type="ECO:0000313" key="2">
    <source>
        <dbReference type="EMBL" id="OTG09604.1"/>
    </source>
</evidence>
<dbReference type="InParanoid" id="A0A251TFC5"/>